<dbReference type="AlphaFoldDB" id="A0A6I3KZR0"/>
<evidence type="ECO:0000313" key="3">
    <source>
        <dbReference type="Proteomes" id="UP000432464"/>
    </source>
</evidence>
<sequence>MSIDSIPACRKGFVRGLALAAVLAVSACSTNLGAAHRSSSHADDIKPVGDSTTLAAPNLMAPDLPELFGLPKTVAFAADFTDLKATLDGRVGVAVMPVGGGDMTLLGDWTTGIAWSTIKVPLALAALRHDPDGMRDTAEAAITFSDNDAAQTLWTSLGTGSQAADAVEAILREAGDATTDVAARHTKLAALESDDLLAFGATDWSLSDQVHFASRLPCLPRANSVVSLMSEITPSQSWGLGRLIGAEFKGGWGPDDDTGKYTVRQFGLVPTLNGPVAVALAAEPASGSFDDATDMMDKLALLVGDHLPDLRGGLCSR</sequence>
<dbReference type="Proteomes" id="UP000432464">
    <property type="component" value="Unassembled WGS sequence"/>
</dbReference>
<dbReference type="EMBL" id="WMBB01000004">
    <property type="protein sequence ID" value="MTE13069.1"/>
    <property type="molecule type" value="Genomic_DNA"/>
</dbReference>
<evidence type="ECO:0000256" key="1">
    <source>
        <dbReference type="SAM" id="SignalP"/>
    </source>
</evidence>
<accession>A0A6I3KZR0</accession>
<evidence type="ECO:0000313" key="2">
    <source>
        <dbReference type="EMBL" id="MTE13069.1"/>
    </source>
</evidence>
<feature type="chain" id="PRO_5039146276" description="Serine hydrolase" evidence="1">
    <location>
        <begin position="35"/>
        <end position="317"/>
    </location>
</feature>
<gene>
    <name evidence="2" type="ORF">GLP40_09810</name>
</gene>
<proteinExistence type="predicted"/>
<name>A0A6I3KZR0_9NOCA</name>
<keyword evidence="3" id="KW-1185">Reference proteome</keyword>
<dbReference type="Gene3D" id="3.40.710.10">
    <property type="entry name" value="DD-peptidase/beta-lactamase superfamily"/>
    <property type="match status" value="1"/>
</dbReference>
<dbReference type="InterPro" id="IPR012338">
    <property type="entry name" value="Beta-lactam/transpept-like"/>
</dbReference>
<keyword evidence="1" id="KW-0732">Signal</keyword>
<dbReference type="SUPFAM" id="SSF56601">
    <property type="entry name" value="beta-lactamase/transpeptidase-like"/>
    <property type="match status" value="1"/>
</dbReference>
<protein>
    <recommendedName>
        <fullName evidence="4">Serine hydrolase</fullName>
    </recommendedName>
</protein>
<organism evidence="2 3">
    <name type="scientific">Nocardia aurantiaca</name>
    <dbReference type="NCBI Taxonomy" id="2675850"/>
    <lineage>
        <taxon>Bacteria</taxon>
        <taxon>Bacillati</taxon>
        <taxon>Actinomycetota</taxon>
        <taxon>Actinomycetes</taxon>
        <taxon>Mycobacteriales</taxon>
        <taxon>Nocardiaceae</taxon>
        <taxon>Nocardia</taxon>
    </lineage>
</organism>
<comment type="caution">
    <text evidence="2">The sequence shown here is derived from an EMBL/GenBank/DDBJ whole genome shotgun (WGS) entry which is preliminary data.</text>
</comment>
<reference evidence="2 3" key="1">
    <citation type="submission" date="2019-11" db="EMBL/GenBank/DDBJ databases">
        <title>Nocardia sp. nov. CT2-14 isolated from soil.</title>
        <authorList>
            <person name="Kanchanasin P."/>
            <person name="Tanasupawat S."/>
            <person name="Yuki M."/>
            <person name="Kudo T."/>
        </authorList>
    </citation>
    <scope>NUCLEOTIDE SEQUENCE [LARGE SCALE GENOMIC DNA]</scope>
    <source>
        <strain evidence="2 3">CT2-14</strain>
    </source>
</reference>
<evidence type="ECO:0008006" key="4">
    <source>
        <dbReference type="Google" id="ProtNLM"/>
    </source>
</evidence>
<feature type="signal peptide" evidence="1">
    <location>
        <begin position="1"/>
        <end position="34"/>
    </location>
</feature>